<protein>
    <submittedName>
        <fullName evidence="5">Glycosyltransferase involved in cell wall biosynthesis</fullName>
    </submittedName>
</protein>
<dbReference type="InterPro" id="IPR028098">
    <property type="entry name" value="Glyco_trans_4-like_N"/>
</dbReference>
<evidence type="ECO:0000313" key="5">
    <source>
        <dbReference type="EMBL" id="RDI65901.1"/>
    </source>
</evidence>
<feature type="domain" description="Glycosyltransferase subfamily 4-like N-terminal" evidence="4">
    <location>
        <begin position="15"/>
        <end position="218"/>
    </location>
</feature>
<dbReference type="STRING" id="1210086.GCA_001613105_03108"/>
<sequence length="425" mass="47062">MRIGLFTDTYHPATNGIVYAVDITRRQLRRMGHDVYVFCPKVVGEEMEYDPRVVRFRSVASGLFEDSRVSLFRPSAASELVRGLDLDVIHFFTPAQLGLLAVHTARTTGAVLIGHHCTDISRVVEHYRHTLPVLLSLALALQFAIETTRLDLATLATVLRPRSDIGDWCRIAAENSLAMLYSRCDAVVAVSRKSRDQLESWRGTYDYRVVALPTGVDPLPSPSPEEIARFRSQWNLADDEEIIVNVGRMGAEKNLPLLIAALRIVLEARPRARLMYVGGFDFLNALKELAAQSGVGHRITFTGCLPRNRLGVVYAVADVLAFPSMTDTQGLVLNEAANAGLPIVLIDESVTEIVRHGVNGVVTPNSATGFAAGIIELLADRGRADDFGAAGRRIAREFGEYGQTRKLELLYRQEIAKRRRSRSLR</sequence>
<keyword evidence="2 5" id="KW-0808">Transferase</keyword>
<dbReference type="GO" id="GO:1903509">
    <property type="term" value="P:liposaccharide metabolic process"/>
    <property type="evidence" value="ECO:0007669"/>
    <property type="project" value="UniProtKB-ARBA"/>
</dbReference>
<dbReference type="GO" id="GO:1901137">
    <property type="term" value="P:carbohydrate derivative biosynthetic process"/>
    <property type="evidence" value="ECO:0007669"/>
    <property type="project" value="UniProtKB-ARBA"/>
</dbReference>
<feature type="domain" description="Glycosyl transferase family 1" evidence="3">
    <location>
        <begin position="229"/>
        <end position="393"/>
    </location>
</feature>
<dbReference type="EMBL" id="QQBC01000005">
    <property type="protein sequence ID" value="RDI65901.1"/>
    <property type="molecule type" value="Genomic_DNA"/>
</dbReference>
<dbReference type="Proteomes" id="UP000254869">
    <property type="component" value="Unassembled WGS sequence"/>
</dbReference>
<keyword evidence="1" id="KW-0328">Glycosyltransferase</keyword>
<dbReference type="PANTHER" id="PTHR45947:SF3">
    <property type="entry name" value="SULFOQUINOVOSYL TRANSFERASE SQD2"/>
    <property type="match status" value="1"/>
</dbReference>
<dbReference type="PANTHER" id="PTHR45947">
    <property type="entry name" value="SULFOQUINOVOSYL TRANSFERASE SQD2"/>
    <property type="match status" value="1"/>
</dbReference>
<proteinExistence type="predicted"/>
<dbReference type="SUPFAM" id="SSF53756">
    <property type="entry name" value="UDP-Glycosyltransferase/glycogen phosphorylase"/>
    <property type="match status" value="1"/>
</dbReference>
<comment type="caution">
    <text evidence="5">The sequence shown here is derived from an EMBL/GenBank/DDBJ whole genome shotgun (WGS) entry which is preliminary data.</text>
</comment>
<dbReference type="InterPro" id="IPR050194">
    <property type="entry name" value="Glycosyltransferase_grp1"/>
</dbReference>
<dbReference type="GO" id="GO:0016757">
    <property type="term" value="F:glycosyltransferase activity"/>
    <property type="evidence" value="ECO:0007669"/>
    <property type="project" value="UniProtKB-KW"/>
</dbReference>
<reference evidence="5 6" key="1">
    <citation type="submission" date="2018-07" db="EMBL/GenBank/DDBJ databases">
        <title>Genomic Encyclopedia of Type Strains, Phase IV (KMG-IV): sequencing the most valuable type-strain genomes for metagenomic binning, comparative biology and taxonomic classification.</title>
        <authorList>
            <person name="Goeker M."/>
        </authorList>
    </citation>
    <scope>NUCLEOTIDE SEQUENCE [LARGE SCALE GENOMIC DNA]</scope>
    <source>
        <strain evidence="5 6">DSM 44290</strain>
    </source>
</reference>
<dbReference type="InterPro" id="IPR001296">
    <property type="entry name" value="Glyco_trans_1"/>
</dbReference>
<evidence type="ECO:0000256" key="2">
    <source>
        <dbReference type="ARBA" id="ARBA00022679"/>
    </source>
</evidence>
<evidence type="ECO:0000256" key="1">
    <source>
        <dbReference type="ARBA" id="ARBA00022676"/>
    </source>
</evidence>
<dbReference type="Gene3D" id="3.40.50.2000">
    <property type="entry name" value="Glycogen Phosphorylase B"/>
    <property type="match status" value="2"/>
</dbReference>
<name>A0A370I719_9NOCA</name>
<dbReference type="RefSeq" id="WP_067998159.1">
    <property type="nucleotide sequence ID" value="NZ_QQBC01000005.1"/>
</dbReference>
<evidence type="ECO:0000313" key="6">
    <source>
        <dbReference type="Proteomes" id="UP000254869"/>
    </source>
</evidence>
<accession>A0A370I719</accession>
<dbReference type="Pfam" id="PF13439">
    <property type="entry name" value="Glyco_transf_4"/>
    <property type="match status" value="1"/>
</dbReference>
<gene>
    <name evidence="5" type="ORF">DFR76_105219</name>
</gene>
<evidence type="ECO:0000259" key="3">
    <source>
        <dbReference type="Pfam" id="PF00534"/>
    </source>
</evidence>
<dbReference type="AlphaFoldDB" id="A0A370I719"/>
<keyword evidence="6" id="KW-1185">Reference proteome</keyword>
<evidence type="ECO:0000259" key="4">
    <source>
        <dbReference type="Pfam" id="PF13439"/>
    </source>
</evidence>
<dbReference type="Pfam" id="PF00534">
    <property type="entry name" value="Glycos_transf_1"/>
    <property type="match status" value="1"/>
</dbReference>
<organism evidence="5 6">
    <name type="scientific">Nocardia pseudobrasiliensis</name>
    <dbReference type="NCBI Taxonomy" id="45979"/>
    <lineage>
        <taxon>Bacteria</taxon>
        <taxon>Bacillati</taxon>
        <taxon>Actinomycetota</taxon>
        <taxon>Actinomycetes</taxon>
        <taxon>Mycobacteriales</taxon>
        <taxon>Nocardiaceae</taxon>
        <taxon>Nocardia</taxon>
    </lineage>
</organism>